<dbReference type="FunFam" id="3.40.50.1010:FF:000033">
    <property type="entry name" value="Blast:Protein SMG5"/>
    <property type="match status" value="1"/>
</dbReference>
<dbReference type="SUPFAM" id="SSF48452">
    <property type="entry name" value="TPR-like"/>
    <property type="match status" value="1"/>
</dbReference>
<dbReference type="InterPro" id="IPR019458">
    <property type="entry name" value="Est1-like_N"/>
</dbReference>
<dbReference type="GO" id="GO:0070034">
    <property type="term" value="F:telomerase RNA binding"/>
    <property type="evidence" value="ECO:0007669"/>
    <property type="project" value="TreeGrafter"/>
</dbReference>
<evidence type="ECO:0000256" key="2">
    <source>
        <dbReference type="ARBA" id="ARBA00004496"/>
    </source>
</evidence>
<dbReference type="OrthoDB" id="5920073at2759"/>
<evidence type="ECO:0000256" key="6">
    <source>
        <dbReference type="SAM" id="MobiDB-lite"/>
    </source>
</evidence>
<evidence type="ECO:0000313" key="10">
    <source>
        <dbReference type="Proteomes" id="UP000192223"/>
    </source>
</evidence>
<dbReference type="InterPro" id="IPR011990">
    <property type="entry name" value="TPR-like_helical_dom_sf"/>
</dbReference>
<dbReference type="GeneID" id="108738967"/>
<dbReference type="FunCoup" id="A0A7F5R281">
    <property type="interactions" value="1509"/>
</dbReference>
<dbReference type="PANTHER" id="PTHR15696">
    <property type="entry name" value="SMG-7 SUPPRESSOR WITH MORPHOLOGICAL EFFECT ON GENITALIA PROTEIN 7"/>
    <property type="match status" value="1"/>
</dbReference>
<evidence type="ECO:0000256" key="1">
    <source>
        <dbReference type="ARBA" id="ARBA00004123"/>
    </source>
</evidence>
<dbReference type="GO" id="GO:0005737">
    <property type="term" value="C:cytoplasm"/>
    <property type="evidence" value="ECO:0007669"/>
    <property type="project" value="UniProtKB-SubCell"/>
</dbReference>
<feature type="region of interest" description="Disordered" evidence="6">
    <location>
        <begin position="451"/>
        <end position="502"/>
    </location>
</feature>
<keyword evidence="4" id="KW-0866">Nonsense-mediated mRNA decay</keyword>
<feature type="domain" description="DNA/RNA-binding" evidence="7">
    <location>
        <begin position="195"/>
        <end position="401"/>
    </location>
</feature>
<dbReference type="InterPro" id="IPR045153">
    <property type="entry name" value="Est1/Ebs1-like"/>
</dbReference>
<dbReference type="InParanoid" id="A0A7F5R281"/>
<keyword evidence="3" id="KW-0963">Cytoplasm</keyword>
<dbReference type="GO" id="GO:0005697">
    <property type="term" value="C:telomerase holoenzyme complex"/>
    <property type="evidence" value="ECO:0007669"/>
    <property type="project" value="TreeGrafter"/>
</dbReference>
<dbReference type="Pfam" id="PF10373">
    <property type="entry name" value="EST1_DNA_bind"/>
    <property type="match status" value="1"/>
</dbReference>
<dbReference type="Pfam" id="PF13638">
    <property type="entry name" value="PIN_4"/>
    <property type="match status" value="1"/>
</dbReference>
<keyword evidence="10" id="KW-1185">Reference proteome</keyword>
<dbReference type="AlphaFoldDB" id="A0A7F5R281"/>
<protein>
    <submittedName>
        <fullName evidence="11">Protein SMG5</fullName>
    </submittedName>
</protein>
<evidence type="ECO:0000256" key="5">
    <source>
        <dbReference type="ARBA" id="ARBA00023242"/>
    </source>
</evidence>
<feature type="compositionally biased region" description="Polar residues" evidence="6">
    <location>
        <begin position="491"/>
        <end position="500"/>
    </location>
</feature>
<name>A0A7F5R281_AGRPL</name>
<evidence type="ECO:0000256" key="4">
    <source>
        <dbReference type="ARBA" id="ARBA00023161"/>
    </source>
</evidence>
<comment type="subcellular location">
    <subcellularLocation>
        <location evidence="2">Cytoplasm</location>
    </subcellularLocation>
    <subcellularLocation>
        <location evidence="1">Nucleus</location>
    </subcellularLocation>
</comment>
<evidence type="ECO:0000259" key="8">
    <source>
        <dbReference type="Pfam" id="PF10374"/>
    </source>
</evidence>
<feature type="domain" description="Telomerase activating protein Est1-like N-terminal" evidence="8">
    <location>
        <begin position="77"/>
        <end position="183"/>
    </location>
</feature>
<gene>
    <name evidence="11" type="primary">LOC108738967</name>
</gene>
<dbReference type="Gene3D" id="1.25.40.10">
    <property type="entry name" value="Tetratricopeptide repeat domain"/>
    <property type="match status" value="1"/>
</dbReference>
<dbReference type="GO" id="GO:0042162">
    <property type="term" value="F:telomeric DNA binding"/>
    <property type="evidence" value="ECO:0007669"/>
    <property type="project" value="TreeGrafter"/>
</dbReference>
<dbReference type="PANTHER" id="PTHR15696:SF7">
    <property type="entry name" value="NONSENSE-MEDIATED MRNA DECAY FACTOR"/>
    <property type="match status" value="1"/>
</dbReference>
<dbReference type="Proteomes" id="UP000192223">
    <property type="component" value="Unplaced"/>
</dbReference>
<evidence type="ECO:0000259" key="9">
    <source>
        <dbReference type="Pfam" id="PF13638"/>
    </source>
</evidence>
<feature type="domain" description="PIN" evidence="9">
    <location>
        <begin position="766"/>
        <end position="878"/>
    </location>
</feature>
<dbReference type="KEGG" id="apln:108738967"/>
<evidence type="ECO:0000259" key="7">
    <source>
        <dbReference type="Pfam" id="PF10373"/>
    </source>
</evidence>
<dbReference type="CTD" id="23381"/>
<accession>A0A7F5R281</accession>
<dbReference type="InterPro" id="IPR002716">
    <property type="entry name" value="PIN_dom"/>
</dbReference>
<feature type="compositionally biased region" description="Acidic residues" evidence="6">
    <location>
        <begin position="470"/>
        <end position="480"/>
    </location>
</feature>
<reference evidence="11" key="1">
    <citation type="submission" date="2025-08" db="UniProtKB">
        <authorList>
            <consortium name="RefSeq"/>
        </authorList>
    </citation>
    <scope>IDENTIFICATION</scope>
    <source>
        <tissue evidence="11">Entire body</tissue>
    </source>
</reference>
<organism evidence="10 11">
    <name type="scientific">Agrilus planipennis</name>
    <name type="common">Emerald ash borer</name>
    <name type="synonym">Agrilus marcopoli</name>
    <dbReference type="NCBI Taxonomy" id="224129"/>
    <lineage>
        <taxon>Eukaryota</taxon>
        <taxon>Metazoa</taxon>
        <taxon>Ecdysozoa</taxon>
        <taxon>Arthropoda</taxon>
        <taxon>Hexapoda</taxon>
        <taxon>Insecta</taxon>
        <taxon>Pterygota</taxon>
        <taxon>Neoptera</taxon>
        <taxon>Endopterygota</taxon>
        <taxon>Coleoptera</taxon>
        <taxon>Polyphaga</taxon>
        <taxon>Elateriformia</taxon>
        <taxon>Buprestoidea</taxon>
        <taxon>Buprestidae</taxon>
        <taxon>Agrilinae</taxon>
        <taxon>Agrilus</taxon>
    </lineage>
</organism>
<dbReference type="InterPro" id="IPR018834">
    <property type="entry name" value="DNA/RNA-bd_Est1-type"/>
</dbReference>
<dbReference type="Gene3D" id="3.40.50.1010">
    <property type="entry name" value="5'-nuclease"/>
    <property type="match status" value="1"/>
</dbReference>
<proteinExistence type="predicted"/>
<evidence type="ECO:0000256" key="3">
    <source>
        <dbReference type="ARBA" id="ARBA00022490"/>
    </source>
</evidence>
<dbReference type="CDD" id="cd09884">
    <property type="entry name" value="PIN_Smg5-like"/>
    <property type="match status" value="1"/>
</dbReference>
<dbReference type="RefSeq" id="XP_025829064.1">
    <property type="nucleotide sequence ID" value="XM_025973279.1"/>
</dbReference>
<dbReference type="GO" id="GO:0000184">
    <property type="term" value="P:nuclear-transcribed mRNA catabolic process, nonsense-mediated decay"/>
    <property type="evidence" value="ECO:0007669"/>
    <property type="project" value="UniProtKB-KW"/>
</dbReference>
<feature type="compositionally biased region" description="Basic and acidic residues" evidence="6">
    <location>
        <begin position="481"/>
        <end position="490"/>
    </location>
</feature>
<evidence type="ECO:0000313" key="11">
    <source>
        <dbReference type="RefSeq" id="XP_025829064.1"/>
    </source>
</evidence>
<dbReference type="Pfam" id="PF10374">
    <property type="entry name" value="EST1"/>
    <property type="match status" value="1"/>
</dbReference>
<keyword evidence="5" id="KW-0539">Nucleus</keyword>
<sequence length="925" mass="107086">MKKGSYNSQEIRPQEGQEQFRKICRIISEITKRLDDARSRAHGIKDLFTPSLHVQRNKFRDYCERLIFIDPILYGRKTEELLWRKCYYDVISTAKKLKQKEFTSIETSAIESHIHAGIGHYVHFINELQCRYSIDFKGIIDFAVYSEILKHNKQQLDCNLKEFIEASLHRCLIYLGDLNRYKLDIYPNQDCKVTIRYYLQAANFKPELGIPYNQLGTLASNQNQLLDAVYYYLRGLNAPISFEGTEKNLMNLFEKNTTSCIESEAKNDETSVEKSDSMKKFISQFLLLVDSWIFNKNLPNIYQLCHQLNIDIQECLLYPKIIKNKPEEETATSEDDSMYPSYQKNDDILLKMVILCLMSISKLQKTHSQQISVAVAFTLAIYSQLNQTILKYIKENVANLPEPSESRCESRNGVRKCKITLRRRRKKQTACDDDSDQSDVEIYDEISDLGSELSYNGSEDEELFSSLSDEASDEEEGEEGTDVKNRKDVDTPTSGNSQKQLNEDINGITENKTTPENNTHVVDNYTFIMDYLSKKQSIDLRVFLDILAERKLLSCIKVLTDWLVSDVDILKTCGKNTRSLLEQMIQLMNVLNAVLDNPKLEKETKINLDEVKADCKKMPLPEDTLLKGTEILWHAHKDLEWNYFNTLLFTKDEIVIRIAKLVSYGRQIAEIQELGISYEEDKKIFVVSPEDNKNTINLNSHESSEQQDKNCVSPELLSIKKYSPVNGLEPKGQLMKMKHMGQLWLAAEVRALESRVRGRTAFSPYLVLDTDALIKYTFMVKHLVSSKKFIVLVPSAVVSALDDLKREKTEARDAIRWLESQFHQGNRFFRAQRPQEKAPLPLIKYPKKKDKDVVLYIQIIECCHYLVQQQKADNLVTLLVGNRNILTNWDNKELSFTGLVQSAGINMELITKFYGKWKKNYRTKR</sequence>